<gene>
    <name evidence="1" type="ORF">THAOC_18775</name>
</gene>
<name>K0S7B7_THAOC</name>
<dbReference type="EMBL" id="AGNL01020665">
    <property type="protein sequence ID" value="EJK60814.1"/>
    <property type="molecule type" value="Genomic_DNA"/>
</dbReference>
<evidence type="ECO:0000313" key="2">
    <source>
        <dbReference type="Proteomes" id="UP000266841"/>
    </source>
</evidence>
<comment type="caution">
    <text evidence="1">The sequence shown here is derived from an EMBL/GenBank/DDBJ whole genome shotgun (WGS) entry which is preliminary data.</text>
</comment>
<reference evidence="1 2" key="1">
    <citation type="journal article" date="2012" name="Genome Biol.">
        <title>Genome and low-iron response of an oceanic diatom adapted to chronic iron limitation.</title>
        <authorList>
            <person name="Lommer M."/>
            <person name="Specht M."/>
            <person name="Roy A.S."/>
            <person name="Kraemer L."/>
            <person name="Andreson R."/>
            <person name="Gutowska M.A."/>
            <person name="Wolf J."/>
            <person name="Bergner S.V."/>
            <person name="Schilhabel M.B."/>
            <person name="Klostermeier U.C."/>
            <person name="Beiko R.G."/>
            <person name="Rosenstiel P."/>
            <person name="Hippler M."/>
            <person name="Laroche J."/>
        </authorList>
    </citation>
    <scope>NUCLEOTIDE SEQUENCE [LARGE SCALE GENOMIC DNA]</scope>
    <source>
        <strain evidence="1 2">CCMP1005</strain>
    </source>
</reference>
<proteinExistence type="predicted"/>
<keyword evidence="2" id="KW-1185">Reference proteome</keyword>
<dbReference type="OrthoDB" id="49088at2759"/>
<dbReference type="eggNOG" id="ENOG502SRT5">
    <property type="taxonomic scope" value="Eukaryota"/>
</dbReference>
<sequence>MTDGDDGEEGATTRAPDRYGAIAVLNGLRRRIAELNSARRLGGDGDAAPRNEMDVTIEYAEGNHASLLVLHQDWVREAFAASHGPAGTRGRVEFPLPESRHGSGVNVALDVEYALLPTGLRSGRTAALAEDMAGLSSTRFEIVQTLPLSMVDSSLVHGVPMRAARATAGAAGTPRVDGERCGGEEERLFLLAAEQAVEPARAVDEAGEYDAHEARMIVPDGGGGGGAAAGQGVLYRYATAGQVLRFGADDGSRDEEPEVPPGVEEAVFESIESSLMGLDRTGLNPLLVREGAGL</sequence>
<dbReference type="AlphaFoldDB" id="K0S7B7"/>
<protein>
    <submittedName>
        <fullName evidence="1">Uncharacterized protein</fullName>
    </submittedName>
</protein>
<evidence type="ECO:0000313" key="1">
    <source>
        <dbReference type="EMBL" id="EJK60814.1"/>
    </source>
</evidence>
<accession>K0S7B7</accession>
<dbReference type="Proteomes" id="UP000266841">
    <property type="component" value="Unassembled WGS sequence"/>
</dbReference>
<organism evidence="1 2">
    <name type="scientific">Thalassiosira oceanica</name>
    <name type="common">Marine diatom</name>
    <dbReference type="NCBI Taxonomy" id="159749"/>
    <lineage>
        <taxon>Eukaryota</taxon>
        <taxon>Sar</taxon>
        <taxon>Stramenopiles</taxon>
        <taxon>Ochrophyta</taxon>
        <taxon>Bacillariophyta</taxon>
        <taxon>Coscinodiscophyceae</taxon>
        <taxon>Thalassiosirophycidae</taxon>
        <taxon>Thalassiosirales</taxon>
        <taxon>Thalassiosiraceae</taxon>
        <taxon>Thalassiosira</taxon>
    </lineage>
</organism>